<protein>
    <submittedName>
        <fullName evidence="9">Cytochrome p450</fullName>
    </submittedName>
</protein>
<comment type="cofactor">
    <cofactor evidence="1">
        <name>heme</name>
        <dbReference type="ChEBI" id="CHEBI:30413"/>
    </cofactor>
</comment>
<accession>A0A7J6WT49</accession>
<keyword evidence="8" id="KW-0472">Membrane</keyword>
<feature type="transmembrane region" description="Helical" evidence="8">
    <location>
        <begin position="30"/>
        <end position="53"/>
    </location>
</feature>
<keyword evidence="5" id="KW-0560">Oxidoreductase</keyword>
<evidence type="ECO:0000256" key="1">
    <source>
        <dbReference type="ARBA" id="ARBA00001971"/>
    </source>
</evidence>
<reference evidence="9 10" key="1">
    <citation type="submission" date="2020-06" db="EMBL/GenBank/DDBJ databases">
        <title>Transcriptomic and genomic resources for Thalictrum thalictroides and T. hernandezii: Facilitating candidate gene discovery in an emerging model plant lineage.</title>
        <authorList>
            <person name="Arias T."/>
            <person name="Riano-Pachon D.M."/>
            <person name="Di Stilio V.S."/>
        </authorList>
    </citation>
    <scope>NUCLEOTIDE SEQUENCE [LARGE SCALE GENOMIC DNA]</scope>
    <source>
        <strain evidence="10">cv. WT478/WT964</strain>
        <tissue evidence="9">Leaves</tissue>
    </source>
</reference>
<evidence type="ECO:0000313" key="9">
    <source>
        <dbReference type="EMBL" id="KAF5200581.1"/>
    </source>
</evidence>
<dbReference type="InterPro" id="IPR002401">
    <property type="entry name" value="Cyt_P450_E_grp-I"/>
</dbReference>
<comment type="caution">
    <text evidence="9">The sequence shown here is derived from an EMBL/GenBank/DDBJ whole genome shotgun (WGS) entry which is preliminary data.</text>
</comment>
<dbReference type="InterPro" id="IPR036396">
    <property type="entry name" value="Cyt_P450_sf"/>
</dbReference>
<keyword evidence="6" id="KW-0408">Iron</keyword>
<dbReference type="GO" id="GO:0005506">
    <property type="term" value="F:iron ion binding"/>
    <property type="evidence" value="ECO:0007669"/>
    <property type="project" value="InterPro"/>
</dbReference>
<keyword evidence="8" id="KW-1133">Transmembrane helix</keyword>
<name>A0A7J6WT49_THATH</name>
<evidence type="ECO:0000313" key="10">
    <source>
        <dbReference type="Proteomes" id="UP000554482"/>
    </source>
</evidence>
<keyword evidence="8" id="KW-0812">Transmembrane</keyword>
<comment type="similarity">
    <text evidence="2">Belongs to the cytochrome P450 family.</text>
</comment>
<evidence type="ECO:0000256" key="3">
    <source>
        <dbReference type="ARBA" id="ARBA00022617"/>
    </source>
</evidence>
<dbReference type="AlphaFoldDB" id="A0A7J6WT49"/>
<evidence type="ECO:0000256" key="2">
    <source>
        <dbReference type="ARBA" id="ARBA00010617"/>
    </source>
</evidence>
<proteinExistence type="inferred from homology"/>
<evidence type="ECO:0000256" key="6">
    <source>
        <dbReference type="ARBA" id="ARBA00023004"/>
    </source>
</evidence>
<dbReference type="Pfam" id="PF00067">
    <property type="entry name" value="p450"/>
    <property type="match status" value="1"/>
</dbReference>
<evidence type="ECO:0000256" key="7">
    <source>
        <dbReference type="ARBA" id="ARBA00023033"/>
    </source>
</evidence>
<dbReference type="Gene3D" id="1.10.630.10">
    <property type="entry name" value="Cytochrome P450"/>
    <property type="match status" value="1"/>
</dbReference>
<keyword evidence="10" id="KW-1185">Reference proteome</keyword>
<dbReference type="GO" id="GO:0044550">
    <property type="term" value="P:secondary metabolite biosynthetic process"/>
    <property type="evidence" value="ECO:0007669"/>
    <property type="project" value="UniProtKB-ARBA"/>
</dbReference>
<dbReference type="PANTHER" id="PTHR47955:SF19">
    <property type="entry name" value="CYTOCHROME P450 71A9-LIKE ISOFORM X1"/>
    <property type="match status" value="1"/>
</dbReference>
<dbReference type="Proteomes" id="UP000554482">
    <property type="component" value="Unassembled WGS sequence"/>
</dbReference>
<dbReference type="GO" id="GO:0020037">
    <property type="term" value="F:heme binding"/>
    <property type="evidence" value="ECO:0007669"/>
    <property type="project" value="InterPro"/>
</dbReference>
<gene>
    <name evidence="9" type="ORF">FRX31_009834</name>
</gene>
<keyword evidence="4" id="KW-0479">Metal-binding</keyword>
<dbReference type="InterPro" id="IPR001128">
    <property type="entry name" value="Cyt_P450"/>
</dbReference>
<dbReference type="EMBL" id="JABWDY010010588">
    <property type="protein sequence ID" value="KAF5200581.1"/>
    <property type="molecule type" value="Genomic_DNA"/>
</dbReference>
<sequence length="435" mass="49701">MIYIEKLYCSTRHRDSFTNMDMYSLLQNLYTVWINYHFILLLLLIIPPPLIFIQKRGILGTKKLPPGPIRLPVIGNLHQLNGLPHHSIPRLSSKYGPLMFLQLGSIPTLVVSSADIAREIFTRHDIVFSGRPVLYATKKLGYNSSDLVFAPYGEYWRQIRKIAVLELLSTKKVQSFRNVREEEVATMIASIASSRGPIDLSEMLLLLSNDLICRVAFGRKYDKGDNNRKSEFHALLQKTQNLLGGFMVADFFPWLGWIHKLDGQEADLENIFRQWDEFYDIIIDDHLNPKRPKPELEDLVDVLLQVQGDPSRCISLSRDQIKAILTDMFIAGTDTSAATIVWAMTELIKNPTLMKKAQEEVRQVVGNMETVKESDLPQLKYLRLVVKEALRLHNPNPLLVPRETTENCTILGYDLPAKTRMVSNKVQSPPLPWPA</sequence>
<dbReference type="CDD" id="cd11072">
    <property type="entry name" value="CYP71-like"/>
    <property type="match status" value="1"/>
</dbReference>
<dbReference type="PANTHER" id="PTHR47955">
    <property type="entry name" value="CYTOCHROME P450 FAMILY 71 PROTEIN"/>
    <property type="match status" value="1"/>
</dbReference>
<organism evidence="9 10">
    <name type="scientific">Thalictrum thalictroides</name>
    <name type="common">Rue-anemone</name>
    <name type="synonym">Anemone thalictroides</name>
    <dbReference type="NCBI Taxonomy" id="46969"/>
    <lineage>
        <taxon>Eukaryota</taxon>
        <taxon>Viridiplantae</taxon>
        <taxon>Streptophyta</taxon>
        <taxon>Embryophyta</taxon>
        <taxon>Tracheophyta</taxon>
        <taxon>Spermatophyta</taxon>
        <taxon>Magnoliopsida</taxon>
        <taxon>Ranunculales</taxon>
        <taxon>Ranunculaceae</taxon>
        <taxon>Thalictroideae</taxon>
        <taxon>Thalictrum</taxon>
    </lineage>
</organism>
<evidence type="ECO:0000256" key="4">
    <source>
        <dbReference type="ARBA" id="ARBA00022723"/>
    </source>
</evidence>
<dbReference type="GO" id="GO:0004497">
    <property type="term" value="F:monooxygenase activity"/>
    <property type="evidence" value="ECO:0007669"/>
    <property type="project" value="UniProtKB-KW"/>
</dbReference>
<keyword evidence="3" id="KW-0349">Heme</keyword>
<dbReference type="SUPFAM" id="SSF48264">
    <property type="entry name" value="Cytochrome P450"/>
    <property type="match status" value="1"/>
</dbReference>
<evidence type="ECO:0000256" key="5">
    <source>
        <dbReference type="ARBA" id="ARBA00023002"/>
    </source>
</evidence>
<dbReference type="GO" id="GO:0016705">
    <property type="term" value="F:oxidoreductase activity, acting on paired donors, with incorporation or reduction of molecular oxygen"/>
    <property type="evidence" value="ECO:0007669"/>
    <property type="project" value="InterPro"/>
</dbReference>
<evidence type="ECO:0000256" key="8">
    <source>
        <dbReference type="SAM" id="Phobius"/>
    </source>
</evidence>
<dbReference type="OrthoDB" id="2789670at2759"/>
<dbReference type="PRINTS" id="PR00463">
    <property type="entry name" value="EP450I"/>
</dbReference>
<keyword evidence="7" id="KW-0503">Monooxygenase</keyword>